<feature type="transmembrane region" description="Helical" evidence="1">
    <location>
        <begin position="52"/>
        <end position="75"/>
    </location>
</feature>
<sequence length="112" mass="12399">MGNEIENGEAIRSLLLTIAPDMIAALIFIAGLFVIFWASIDIYKEKGFSWRKVLPICLAGSIAVELSVVAAEIYLEWEVVVYIEAIGTIVSSSLFFVAALAFMRFVNYTKNT</sequence>
<feature type="transmembrane region" description="Helical" evidence="1">
    <location>
        <begin position="22"/>
        <end position="40"/>
    </location>
</feature>
<keyword evidence="1" id="KW-0812">Transmembrane</keyword>
<accession>A0ABY9EIZ5</accession>
<name>A0ABY9EIZ5_9GAMM</name>
<dbReference type="Proteomes" id="UP001321520">
    <property type="component" value="Chromosome"/>
</dbReference>
<protein>
    <submittedName>
        <fullName evidence="2">Uncharacterized protein</fullName>
    </submittedName>
</protein>
<gene>
    <name evidence="2" type="ORF">M8T91_06825</name>
</gene>
<evidence type="ECO:0000256" key="1">
    <source>
        <dbReference type="SAM" id="Phobius"/>
    </source>
</evidence>
<dbReference type="RefSeq" id="WP_301418099.1">
    <property type="nucleotide sequence ID" value="NZ_CP098023.1"/>
</dbReference>
<dbReference type="EMBL" id="CP098023">
    <property type="protein sequence ID" value="WKD51126.1"/>
    <property type="molecule type" value="Genomic_DNA"/>
</dbReference>
<keyword evidence="1" id="KW-1133">Transmembrane helix</keyword>
<feature type="transmembrane region" description="Helical" evidence="1">
    <location>
        <begin position="81"/>
        <end position="103"/>
    </location>
</feature>
<keyword evidence="3" id="KW-1185">Reference proteome</keyword>
<keyword evidence="1" id="KW-0472">Membrane</keyword>
<reference evidence="2 3" key="1">
    <citation type="submission" date="2022-05" db="EMBL/GenBank/DDBJ databases">
        <title>Microbulbifer sp. nov., isolated from sponge.</title>
        <authorList>
            <person name="Gao L."/>
        </authorList>
    </citation>
    <scope>NUCLEOTIDE SEQUENCE [LARGE SCALE GENOMIC DNA]</scope>
    <source>
        <strain evidence="2 3">MI-G</strain>
    </source>
</reference>
<proteinExistence type="predicted"/>
<organism evidence="2 3">
    <name type="scientific">Microbulbifer spongiae</name>
    <dbReference type="NCBI Taxonomy" id="2944933"/>
    <lineage>
        <taxon>Bacteria</taxon>
        <taxon>Pseudomonadati</taxon>
        <taxon>Pseudomonadota</taxon>
        <taxon>Gammaproteobacteria</taxon>
        <taxon>Cellvibrionales</taxon>
        <taxon>Microbulbiferaceae</taxon>
        <taxon>Microbulbifer</taxon>
    </lineage>
</organism>
<evidence type="ECO:0000313" key="3">
    <source>
        <dbReference type="Proteomes" id="UP001321520"/>
    </source>
</evidence>
<evidence type="ECO:0000313" key="2">
    <source>
        <dbReference type="EMBL" id="WKD51126.1"/>
    </source>
</evidence>